<comment type="caution">
    <text evidence="1">The sequence shown here is derived from an EMBL/GenBank/DDBJ whole genome shotgun (WGS) entry which is preliminary data.</text>
</comment>
<evidence type="ECO:0000313" key="2">
    <source>
        <dbReference type="Proteomes" id="UP000012160"/>
    </source>
</evidence>
<dbReference type="AlphaFoldDB" id="M6V6F0"/>
<evidence type="ECO:0000313" key="1">
    <source>
        <dbReference type="EMBL" id="EMO45048.1"/>
    </source>
</evidence>
<dbReference type="EMBL" id="AHOQ02000032">
    <property type="protein sequence ID" value="EMO45048.1"/>
    <property type="molecule type" value="Genomic_DNA"/>
</dbReference>
<proteinExistence type="predicted"/>
<accession>M6V6F0</accession>
<protein>
    <submittedName>
        <fullName evidence="1">Uncharacterized protein</fullName>
    </submittedName>
</protein>
<sequence length="40" mass="4570">MRTCFSSSSNPFSISDEFSQDESVLIHYGNRTTIESVRKL</sequence>
<reference evidence="1 2" key="1">
    <citation type="submission" date="2013-01" db="EMBL/GenBank/DDBJ databases">
        <authorList>
            <person name="Harkins D.M."/>
            <person name="Durkin A.S."/>
            <person name="Brinkac L.M."/>
            <person name="Haft D.H."/>
            <person name="Selengut J.D."/>
            <person name="Sanka R."/>
            <person name="DePew J."/>
            <person name="Purushe J."/>
            <person name="Matthias M.A."/>
            <person name="Vinetz J.M."/>
            <person name="Sutton G.G."/>
            <person name="Nierman W.C."/>
            <person name="Fouts D.E."/>
        </authorList>
    </citation>
    <scope>NUCLEOTIDE SEQUENCE [LARGE SCALE GENOMIC DNA]</scope>
    <source>
        <strain evidence="1 2">ZUN179</strain>
    </source>
</reference>
<dbReference type="Proteomes" id="UP000012160">
    <property type="component" value="Unassembled WGS sequence"/>
</dbReference>
<organism evidence="1 2">
    <name type="scientific">Leptospira santarosai str. ZUN179</name>
    <dbReference type="NCBI Taxonomy" id="1049985"/>
    <lineage>
        <taxon>Bacteria</taxon>
        <taxon>Pseudomonadati</taxon>
        <taxon>Spirochaetota</taxon>
        <taxon>Spirochaetia</taxon>
        <taxon>Leptospirales</taxon>
        <taxon>Leptospiraceae</taxon>
        <taxon>Leptospira</taxon>
    </lineage>
</organism>
<name>M6V6F0_9LEPT</name>
<gene>
    <name evidence="1" type="ORF">LEP1GSC187_1642</name>
</gene>